<evidence type="ECO:0000256" key="1">
    <source>
        <dbReference type="SAM" id="Phobius"/>
    </source>
</evidence>
<sequence length="230" mass="24239">MLAKAFFTGLILACGLSGSAQAARLDVGSEAQWTFSGTERAFPVDDPLSDVFLQFGGPFSGVARAANFGTNSPRVEDTRRITVTNPLATDIQVSLAFQYSLAIFLADGFFFMGEPGDYDVSSQAAVFITVGDGDETTLGNLLFEERVSCTSFPCVRDPFDDNGGFAEYVGFGLGPNESVDIALRSFARTDVVPVGAGNELAAVPLPAAAPLAIGSLAFLAGLRRRSRRSA</sequence>
<dbReference type="RefSeq" id="WP_109810390.1">
    <property type="nucleotide sequence ID" value="NZ_QGKU01000014.1"/>
</dbReference>
<evidence type="ECO:0008006" key="5">
    <source>
        <dbReference type="Google" id="ProtNLM"/>
    </source>
</evidence>
<evidence type="ECO:0000256" key="2">
    <source>
        <dbReference type="SAM" id="SignalP"/>
    </source>
</evidence>
<keyword evidence="2" id="KW-0732">Signal</keyword>
<comment type="caution">
    <text evidence="3">The sequence shown here is derived from an EMBL/GenBank/DDBJ whole genome shotgun (WGS) entry which is preliminary data.</text>
</comment>
<protein>
    <recommendedName>
        <fullName evidence="5">PEP-CTERM sorting domain-containing protein</fullName>
    </recommendedName>
</protein>
<name>A0A2V2LLN7_9RHOB</name>
<feature type="chain" id="PRO_5016064119" description="PEP-CTERM sorting domain-containing protein" evidence="2">
    <location>
        <begin position="23"/>
        <end position="230"/>
    </location>
</feature>
<evidence type="ECO:0000313" key="3">
    <source>
        <dbReference type="EMBL" id="PWR03987.1"/>
    </source>
</evidence>
<gene>
    <name evidence="3" type="ORF">DKT77_03665</name>
</gene>
<proteinExistence type="predicted"/>
<dbReference type="Proteomes" id="UP000245680">
    <property type="component" value="Unassembled WGS sequence"/>
</dbReference>
<reference evidence="3 4" key="1">
    <citation type="submission" date="2018-05" db="EMBL/GenBank/DDBJ databases">
        <title>Rhodobacteraceae gen. nov., sp. nov. isolated from sea water.</title>
        <authorList>
            <person name="Ren Y."/>
        </authorList>
    </citation>
    <scope>NUCLEOTIDE SEQUENCE [LARGE SCALE GENOMIC DNA]</scope>
    <source>
        <strain evidence="3 4">TG-679</strain>
    </source>
</reference>
<keyword evidence="1" id="KW-1133">Transmembrane helix</keyword>
<dbReference type="EMBL" id="QGKU01000014">
    <property type="protein sequence ID" value="PWR03987.1"/>
    <property type="molecule type" value="Genomic_DNA"/>
</dbReference>
<accession>A0A2V2LLN7</accession>
<keyword evidence="4" id="KW-1185">Reference proteome</keyword>
<evidence type="ECO:0000313" key="4">
    <source>
        <dbReference type="Proteomes" id="UP000245680"/>
    </source>
</evidence>
<keyword evidence="1" id="KW-0812">Transmembrane</keyword>
<keyword evidence="1" id="KW-0472">Membrane</keyword>
<feature type="signal peptide" evidence="2">
    <location>
        <begin position="1"/>
        <end position="22"/>
    </location>
</feature>
<feature type="transmembrane region" description="Helical" evidence="1">
    <location>
        <begin position="200"/>
        <end position="222"/>
    </location>
</feature>
<dbReference type="AlphaFoldDB" id="A0A2V2LLN7"/>
<organism evidence="3 4">
    <name type="scientific">Meridianimarinicoccus roseus</name>
    <dbReference type="NCBI Taxonomy" id="2072018"/>
    <lineage>
        <taxon>Bacteria</taxon>
        <taxon>Pseudomonadati</taxon>
        <taxon>Pseudomonadota</taxon>
        <taxon>Alphaproteobacteria</taxon>
        <taxon>Rhodobacterales</taxon>
        <taxon>Paracoccaceae</taxon>
        <taxon>Meridianimarinicoccus</taxon>
    </lineage>
</organism>